<keyword evidence="1" id="KW-0732">Signal</keyword>
<evidence type="ECO:0000313" key="2">
    <source>
        <dbReference type="EMBL" id="GAA0751530.1"/>
    </source>
</evidence>
<evidence type="ECO:0000256" key="1">
    <source>
        <dbReference type="SAM" id="SignalP"/>
    </source>
</evidence>
<dbReference type="NCBIfam" id="TIGR01200">
    <property type="entry name" value="GLPGLI"/>
    <property type="match status" value="1"/>
</dbReference>
<reference evidence="2 3" key="1">
    <citation type="journal article" date="2019" name="Int. J. Syst. Evol. Microbiol.">
        <title>The Global Catalogue of Microorganisms (GCM) 10K type strain sequencing project: providing services to taxonomists for standard genome sequencing and annotation.</title>
        <authorList>
            <consortium name="The Broad Institute Genomics Platform"/>
            <consortium name="The Broad Institute Genome Sequencing Center for Infectious Disease"/>
            <person name="Wu L."/>
            <person name="Ma J."/>
        </authorList>
    </citation>
    <scope>NUCLEOTIDE SEQUENCE [LARGE SCALE GENOMIC DNA]</scope>
    <source>
        <strain evidence="2 3">JCM 16231</strain>
    </source>
</reference>
<proteinExistence type="predicted"/>
<dbReference type="EMBL" id="BAAAGG010000002">
    <property type="protein sequence ID" value="GAA0751530.1"/>
    <property type="molecule type" value="Genomic_DNA"/>
</dbReference>
<dbReference type="RefSeq" id="WP_224455125.1">
    <property type="nucleotide sequence ID" value="NZ_BAAAGG010000002.1"/>
</dbReference>
<name>A0ABN1K0S8_9FLAO</name>
<feature type="signal peptide" evidence="1">
    <location>
        <begin position="1"/>
        <end position="22"/>
    </location>
</feature>
<organism evidence="2 3">
    <name type="scientific">Psychroflexus lacisalsi</name>
    <dbReference type="NCBI Taxonomy" id="503928"/>
    <lineage>
        <taxon>Bacteria</taxon>
        <taxon>Pseudomonadati</taxon>
        <taxon>Bacteroidota</taxon>
        <taxon>Flavobacteriia</taxon>
        <taxon>Flavobacteriales</taxon>
        <taxon>Flavobacteriaceae</taxon>
        <taxon>Psychroflexus</taxon>
    </lineage>
</organism>
<evidence type="ECO:0000313" key="3">
    <source>
        <dbReference type="Proteomes" id="UP001500185"/>
    </source>
</evidence>
<dbReference type="InterPro" id="IPR005901">
    <property type="entry name" value="GLPGLI"/>
</dbReference>
<sequence length="247" mass="28250">MKKLIPIIIVSILCFQITYAQSGEITYKNEPMPPEGLEEMKKTDPQKYKRYSFMINKIKARTKRLRYTLEFNNSQSVFNTNPSMTKEDNPMAGMSTSKREHYYHLASSERYVKSDVGGKEMLVNKAPIDWIISKETKVINGYSSRKAEATQMFYSVDRESGKLKTKEQHITAWFTTEIPFSFGPENYGGLPGLVLELSTQGKNYTVESIKLKENKNKTIDFPDLDKAISEQEAAQQMNKAMSNMFGG</sequence>
<protein>
    <submittedName>
        <fullName evidence="2">GLPGLI family protein</fullName>
    </submittedName>
</protein>
<gene>
    <name evidence="2" type="ORF">GCM10009433_01650</name>
</gene>
<accession>A0ABN1K0S8</accession>
<dbReference type="Pfam" id="PF09697">
    <property type="entry name" value="Porph_ging"/>
    <property type="match status" value="1"/>
</dbReference>
<feature type="chain" id="PRO_5046066033" evidence="1">
    <location>
        <begin position="23"/>
        <end position="247"/>
    </location>
</feature>
<keyword evidence="3" id="KW-1185">Reference proteome</keyword>
<comment type="caution">
    <text evidence="2">The sequence shown here is derived from an EMBL/GenBank/DDBJ whole genome shotgun (WGS) entry which is preliminary data.</text>
</comment>
<dbReference type="Proteomes" id="UP001500185">
    <property type="component" value="Unassembled WGS sequence"/>
</dbReference>